<name>A0ABR2K9H5_9EUKA</name>
<feature type="region of interest" description="Disordered" evidence="1">
    <location>
        <begin position="32"/>
        <end position="53"/>
    </location>
</feature>
<proteinExistence type="predicted"/>
<gene>
    <name evidence="2" type="ORF">M9Y10_038170</name>
</gene>
<dbReference type="EMBL" id="JAPFFF010000006">
    <property type="protein sequence ID" value="KAK8887132.1"/>
    <property type="molecule type" value="Genomic_DNA"/>
</dbReference>
<evidence type="ECO:0000256" key="1">
    <source>
        <dbReference type="SAM" id="MobiDB-lite"/>
    </source>
</evidence>
<evidence type="ECO:0000313" key="3">
    <source>
        <dbReference type="Proteomes" id="UP001470230"/>
    </source>
</evidence>
<reference evidence="2 3" key="1">
    <citation type="submission" date="2024-04" db="EMBL/GenBank/DDBJ databases">
        <title>Tritrichomonas musculus Genome.</title>
        <authorList>
            <person name="Alves-Ferreira E."/>
            <person name="Grigg M."/>
            <person name="Lorenzi H."/>
            <person name="Galac M."/>
        </authorList>
    </citation>
    <scope>NUCLEOTIDE SEQUENCE [LARGE SCALE GENOMIC DNA]</scope>
    <source>
        <strain evidence="2 3">EAF2021</strain>
    </source>
</reference>
<comment type="caution">
    <text evidence="2">The sequence shown here is derived from an EMBL/GenBank/DDBJ whole genome shotgun (WGS) entry which is preliminary data.</text>
</comment>
<sequence length="69" mass="8572">MNMVNILRLNLFRNESTEYRVDFLITRADEAFEESTNDDKKEEEEESVEDDEYEDYTYKKLYRWDEEND</sequence>
<accession>A0ABR2K9H5</accession>
<keyword evidence="3" id="KW-1185">Reference proteome</keyword>
<evidence type="ECO:0000313" key="2">
    <source>
        <dbReference type="EMBL" id="KAK8887132.1"/>
    </source>
</evidence>
<protein>
    <submittedName>
        <fullName evidence="2">Uncharacterized protein</fullName>
    </submittedName>
</protein>
<dbReference type="Proteomes" id="UP001470230">
    <property type="component" value="Unassembled WGS sequence"/>
</dbReference>
<organism evidence="2 3">
    <name type="scientific">Tritrichomonas musculus</name>
    <dbReference type="NCBI Taxonomy" id="1915356"/>
    <lineage>
        <taxon>Eukaryota</taxon>
        <taxon>Metamonada</taxon>
        <taxon>Parabasalia</taxon>
        <taxon>Tritrichomonadida</taxon>
        <taxon>Tritrichomonadidae</taxon>
        <taxon>Tritrichomonas</taxon>
    </lineage>
</organism>